<dbReference type="Gene3D" id="2.60.120.620">
    <property type="entry name" value="q2cbj1_9rhob like domain"/>
    <property type="match status" value="1"/>
</dbReference>
<evidence type="ECO:0000313" key="2">
    <source>
        <dbReference type="EMBL" id="AYN39396.1"/>
    </source>
</evidence>
<feature type="region of interest" description="Disordered" evidence="1">
    <location>
        <begin position="1"/>
        <end position="23"/>
    </location>
</feature>
<dbReference type="SUPFAM" id="SSF51197">
    <property type="entry name" value="Clavaminate synthase-like"/>
    <property type="match status" value="1"/>
</dbReference>
<keyword evidence="3" id="KW-1185">Reference proteome</keyword>
<dbReference type="KEGG" id="sdd:D9753_11240"/>
<reference evidence="2 3" key="1">
    <citation type="submission" date="2018-10" db="EMBL/GenBank/DDBJ databases">
        <title>The genome of Streptomyces dangxiongensis Z022.</title>
        <authorList>
            <person name="Zhang B."/>
        </authorList>
    </citation>
    <scope>NUCLEOTIDE SEQUENCE [LARGE SCALE GENOMIC DNA]</scope>
    <source>
        <strain evidence="2 3">Z022</strain>
    </source>
</reference>
<evidence type="ECO:0000256" key="1">
    <source>
        <dbReference type="SAM" id="MobiDB-lite"/>
    </source>
</evidence>
<dbReference type="OrthoDB" id="4009736at2"/>
<accession>A0A3G2JAR6</accession>
<gene>
    <name evidence="2" type="ORF">D9753_11240</name>
</gene>
<evidence type="ECO:0000313" key="3">
    <source>
        <dbReference type="Proteomes" id="UP000268329"/>
    </source>
</evidence>
<dbReference type="RefSeq" id="WP_121786888.1">
    <property type="nucleotide sequence ID" value="NZ_CP033073.1"/>
</dbReference>
<organism evidence="2 3">
    <name type="scientific">Streptomyces dangxiongensis</name>
    <dbReference type="NCBI Taxonomy" id="1442032"/>
    <lineage>
        <taxon>Bacteria</taxon>
        <taxon>Bacillati</taxon>
        <taxon>Actinomycetota</taxon>
        <taxon>Actinomycetes</taxon>
        <taxon>Kitasatosporales</taxon>
        <taxon>Streptomycetaceae</taxon>
        <taxon>Streptomyces</taxon>
    </lineage>
</organism>
<dbReference type="AlphaFoldDB" id="A0A3G2JAR6"/>
<name>A0A3G2JAR6_9ACTN</name>
<protein>
    <recommendedName>
        <fullName evidence="4">Fe2OG dioxygenase domain-containing protein</fullName>
    </recommendedName>
</protein>
<evidence type="ECO:0008006" key="4">
    <source>
        <dbReference type="Google" id="ProtNLM"/>
    </source>
</evidence>
<sequence>MAITTAATGEARTEPATGRRLTGFSGDPGYFRFKEYRTFDPQAVVDVLRGRSAGAVFRGVVEPEICTELSARFWDSGDRERRTAVAPSYYLGTYHFHKTTEEYLDESERTTPALEKVLDIPRDPLTGFYDGLAGALAPEDVTVRRAEHGGRQACRGLLRSWHGAGDYTLDPHEDGSQCTDPRQADFEIQRVLDHHVCALNICLENGDGGRLALWNIRPDEASRRRLGLEHTGSPYPMDTLDGIECQWLEINAGDIYVFNGAHIHAVEPNTSAGSRRTTLAGIFGFVDRDTVVSWT</sequence>
<dbReference type="Proteomes" id="UP000268329">
    <property type="component" value="Chromosome"/>
</dbReference>
<proteinExistence type="predicted"/>
<dbReference type="EMBL" id="CP033073">
    <property type="protein sequence ID" value="AYN39396.1"/>
    <property type="molecule type" value="Genomic_DNA"/>
</dbReference>